<dbReference type="Gene3D" id="3.40.50.300">
    <property type="entry name" value="P-loop containing nucleotide triphosphate hydrolases"/>
    <property type="match status" value="1"/>
</dbReference>
<evidence type="ECO:0008006" key="4">
    <source>
        <dbReference type="Google" id="ProtNLM"/>
    </source>
</evidence>
<name>A0ABN3XVB9_9ACTN</name>
<comment type="caution">
    <text evidence="2">The sequence shown here is derived from an EMBL/GenBank/DDBJ whole genome shotgun (WGS) entry which is preliminary data.</text>
</comment>
<dbReference type="RefSeq" id="WP_344890106.1">
    <property type="nucleotide sequence ID" value="NZ_BAAAWD010000006.1"/>
</dbReference>
<dbReference type="Proteomes" id="UP001499930">
    <property type="component" value="Unassembled WGS sequence"/>
</dbReference>
<accession>A0ABN3XVB9</accession>
<dbReference type="PANTHER" id="PTHR47691">
    <property type="entry name" value="REGULATOR-RELATED"/>
    <property type="match status" value="1"/>
</dbReference>
<feature type="region of interest" description="Disordered" evidence="1">
    <location>
        <begin position="207"/>
        <end position="252"/>
    </location>
</feature>
<dbReference type="PRINTS" id="PR00364">
    <property type="entry name" value="DISEASERSIST"/>
</dbReference>
<evidence type="ECO:0000313" key="3">
    <source>
        <dbReference type="Proteomes" id="UP001499930"/>
    </source>
</evidence>
<dbReference type="InterPro" id="IPR011990">
    <property type="entry name" value="TPR-like_helical_dom_sf"/>
</dbReference>
<keyword evidence="3" id="KW-1185">Reference proteome</keyword>
<dbReference type="InterPro" id="IPR027417">
    <property type="entry name" value="P-loop_NTPase"/>
</dbReference>
<dbReference type="EMBL" id="BAAAWD010000006">
    <property type="protein sequence ID" value="GAA2995174.1"/>
    <property type="molecule type" value="Genomic_DNA"/>
</dbReference>
<organism evidence="2 3">
    <name type="scientific">Streptosporangium longisporum</name>
    <dbReference type="NCBI Taxonomy" id="46187"/>
    <lineage>
        <taxon>Bacteria</taxon>
        <taxon>Bacillati</taxon>
        <taxon>Actinomycetota</taxon>
        <taxon>Actinomycetes</taxon>
        <taxon>Streptosporangiales</taxon>
        <taxon>Streptosporangiaceae</taxon>
        <taxon>Streptosporangium</taxon>
    </lineage>
</organism>
<proteinExistence type="predicted"/>
<evidence type="ECO:0000313" key="2">
    <source>
        <dbReference type="EMBL" id="GAA2995174.1"/>
    </source>
</evidence>
<dbReference type="PANTHER" id="PTHR47691:SF3">
    <property type="entry name" value="HTH-TYPE TRANSCRIPTIONAL REGULATOR RV0890C-RELATED"/>
    <property type="match status" value="1"/>
</dbReference>
<feature type="compositionally biased region" description="Low complexity" evidence="1">
    <location>
        <begin position="210"/>
        <end position="252"/>
    </location>
</feature>
<sequence>MEQVQWWRGNLPAETDSLIGRESEVRRLLKLVADTPLTTVTGAGGVGKSRIAVRAARERHGHHPDGAWLVELSGERNGDLLADTVAAVLGLPERSARPQTEALAGFLAGRRLLLLLDGCEHVLPACRELVTAIGAAAPDVRIVVTSRRPLGLTREALLHVEPFDVPGPRDPVGPAVRPRTQGRSSWEGPAGRDALRFFLDRAAAVPKAEPAGTGPARTEAATPAETGRLAGARRTTATAKAGAKAGTTTETGTTARATVEAGLRICRLLHGVPLAVELAAGGLRTVSPGRLADLVENRLREPSGRSVPAGRPRTLPGGTALTGTALTGTALTGTVLDEPVRDPDTCDRAVRAALDVAHDLCTRRERLLWAGLSVFAGGFTAADAEWICGGGDLYDVPELLERLAARFLLDRIPGGYRQPVAVREYGGERLALRGDEATTTRRHRYHYLDLARRAEAGWYGPGQEEWAARLAFSMADLRAALDVTSPVRVELAGTLWILWFCLGRLNEGRYHMGRAIETAPVTDPGLPRLLWADGCVAIARGELEQGRCRAEAALSAALDWGDYAAAGHAQLGLASRSLLAGALDEVEPRVERVRECFRRAETATVSEPLALVTAATAVTWRGEFGRAVSVLQEVQRLCDARGERWVRACGDYVLSIAQLGLGRPAEAAEAARQSLDAKWRLRDAIGVALAVDQLAVIAAVQGDGRRTARLQGAGVRLGATFGLRDLGSEGMSEPRTVAQRTARQLLGDETYEALFAEGYGDEPDAAVAYALR</sequence>
<dbReference type="SUPFAM" id="SSF48452">
    <property type="entry name" value="TPR-like"/>
    <property type="match status" value="1"/>
</dbReference>
<dbReference type="Gene3D" id="1.25.40.10">
    <property type="entry name" value="Tetratricopeptide repeat domain"/>
    <property type="match status" value="1"/>
</dbReference>
<reference evidence="3" key="1">
    <citation type="journal article" date="2019" name="Int. J. Syst. Evol. Microbiol.">
        <title>The Global Catalogue of Microorganisms (GCM) 10K type strain sequencing project: providing services to taxonomists for standard genome sequencing and annotation.</title>
        <authorList>
            <consortium name="The Broad Institute Genomics Platform"/>
            <consortium name="The Broad Institute Genome Sequencing Center for Infectious Disease"/>
            <person name="Wu L."/>
            <person name="Ma J."/>
        </authorList>
    </citation>
    <scope>NUCLEOTIDE SEQUENCE [LARGE SCALE GENOMIC DNA]</scope>
    <source>
        <strain evidence="3">JCM 3106</strain>
    </source>
</reference>
<evidence type="ECO:0000256" key="1">
    <source>
        <dbReference type="SAM" id="MobiDB-lite"/>
    </source>
</evidence>
<gene>
    <name evidence="2" type="ORF">GCM10017559_14460</name>
</gene>
<dbReference type="SUPFAM" id="SSF52540">
    <property type="entry name" value="P-loop containing nucleoside triphosphate hydrolases"/>
    <property type="match status" value="1"/>
</dbReference>
<protein>
    <recommendedName>
        <fullName evidence="4">ATPase</fullName>
    </recommendedName>
</protein>